<sequence length="174" mass="19503">MPVERVTRQRKRSAASPISVRTSPSLVDERRSTSLVGHMEEAWIVAQAEPPQLPPLEDGPPLGAHGYLYTLHGQKRSMRDFPIASNVDLATELPVVDASNFFKGSLRFPLIPIHQSRVVVDSHRFLVVGYIDQDIPRNQTLAGISRNLIWHGELAIFQLGIRVPILSRFNALRL</sequence>
<dbReference type="EMBL" id="KN838672">
    <property type="protein sequence ID" value="KIJ98320.1"/>
    <property type="molecule type" value="Genomic_DNA"/>
</dbReference>
<reference evidence="2 3" key="1">
    <citation type="submission" date="2014-04" db="EMBL/GenBank/DDBJ databases">
        <authorList>
            <consortium name="DOE Joint Genome Institute"/>
            <person name="Kuo A."/>
            <person name="Kohler A."/>
            <person name="Nagy L.G."/>
            <person name="Floudas D."/>
            <person name="Copeland A."/>
            <person name="Barry K.W."/>
            <person name="Cichocki N."/>
            <person name="Veneault-Fourrey C."/>
            <person name="LaButti K."/>
            <person name="Lindquist E.A."/>
            <person name="Lipzen A."/>
            <person name="Lundell T."/>
            <person name="Morin E."/>
            <person name="Murat C."/>
            <person name="Sun H."/>
            <person name="Tunlid A."/>
            <person name="Henrissat B."/>
            <person name="Grigoriev I.V."/>
            <person name="Hibbett D.S."/>
            <person name="Martin F."/>
            <person name="Nordberg H.P."/>
            <person name="Cantor M.N."/>
            <person name="Hua S.X."/>
        </authorList>
    </citation>
    <scope>NUCLEOTIDE SEQUENCE [LARGE SCALE GENOMIC DNA]</scope>
    <source>
        <strain evidence="2 3">LaAM-08-1</strain>
    </source>
</reference>
<gene>
    <name evidence="2" type="ORF">K443DRAFT_123726</name>
</gene>
<evidence type="ECO:0000256" key="1">
    <source>
        <dbReference type="SAM" id="MobiDB-lite"/>
    </source>
</evidence>
<feature type="region of interest" description="Disordered" evidence="1">
    <location>
        <begin position="1"/>
        <end position="24"/>
    </location>
</feature>
<evidence type="ECO:0000313" key="2">
    <source>
        <dbReference type="EMBL" id="KIJ98320.1"/>
    </source>
</evidence>
<keyword evidence="3" id="KW-1185">Reference proteome</keyword>
<reference evidence="3" key="2">
    <citation type="submission" date="2015-01" db="EMBL/GenBank/DDBJ databases">
        <title>Evolutionary Origins and Diversification of the Mycorrhizal Mutualists.</title>
        <authorList>
            <consortium name="DOE Joint Genome Institute"/>
            <consortium name="Mycorrhizal Genomics Consortium"/>
            <person name="Kohler A."/>
            <person name="Kuo A."/>
            <person name="Nagy L.G."/>
            <person name="Floudas D."/>
            <person name="Copeland A."/>
            <person name="Barry K.W."/>
            <person name="Cichocki N."/>
            <person name="Veneault-Fourrey C."/>
            <person name="LaButti K."/>
            <person name="Lindquist E.A."/>
            <person name="Lipzen A."/>
            <person name="Lundell T."/>
            <person name="Morin E."/>
            <person name="Murat C."/>
            <person name="Riley R."/>
            <person name="Ohm R."/>
            <person name="Sun H."/>
            <person name="Tunlid A."/>
            <person name="Henrissat B."/>
            <person name="Grigoriev I.V."/>
            <person name="Hibbett D.S."/>
            <person name="Martin F."/>
        </authorList>
    </citation>
    <scope>NUCLEOTIDE SEQUENCE [LARGE SCALE GENOMIC DNA]</scope>
    <source>
        <strain evidence="3">LaAM-08-1</strain>
    </source>
</reference>
<organism evidence="2 3">
    <name type="scientific">Laccaria amethystina LaAM-08-1</name>
    <dbReference type="NCBI Taxonomy" id="1095629"/>
    <lineage>
        <taxon>Eukaryota</taxon>
        <taxon>Fungi</taxon>
        <taxon>Dikarya</taxon>
        <taxon>Basidiomycota</taxon>
        <taxon>Agaricomycotina</taxon>
        <taxon>Agaricomycetes</taxon>
        <taxon>Agaricomycetidae</taxon>
        <taxon>Agaricales</taxon>
        <taxon>Agaricineae</taxon>
        <taxon>Hydnangiaceae</taxon>
        <taxon>Laccaria</taxon>
    </lineage>
</organism>
<name>A0A0C9WZL6_9AGAR</name>
<dbReference type="OrthoDB" id="3169926at2759"/>
<accession>A0A0C9WZL6</accession>
<dbReference type="Proteomes" id="UP000054477">
    <property type="component" value="Unassembled WGS sequence"/>
</dbReference>
<protein>
    <submittedName>
        <fullName evidence="2">Uncharacterized protein</fullName>
    </submittedName>
</protein>
<dbReference type="HOGENOM" id="CLU_1540301_0_0_1"/>
<dbReference type="AlphaFoldDB" id="A0A0C9WZL6"/>
<proteinExistence type="predicted"/>
<evidence type="ECO:0000313" key="3">
    <source>
        <dbReference type="Proteomes" id="UP000054477"/>
    </source>
</evidence>